<comment type="caution">
    <text evidence="18">The sequence shown here is derived from an EMBL/GenBank/DDBJ whole genome shotgun (WGS) entry which is preliminary data.</text>
</comment>
<evidence type="ECO:0000313" key="18">
    <source>
        <dbReference type="EMBL" id="KAK3674595.1"/>
    </source>
</evidence>
<keyword evidence="7" id="KW-0963">Cytoplasm</keyword>
<dbReference type="InterPro" id="IPR054478">
    <property type="entry name" value="LTN1_UBC"/>
</dbReference>
<dbReference type="PROSITE" id="PS50089">
    <property type="entry name" value="ZF_RING_2"/>
    <property type="match status" value="1"/>
</dbReference>
<evidence type="ECO:0000256" key="7">
    <source>
        <dbReference type="ARBA" id="ARBA00022490"/>
    </source>
</evidence>
<dbReference type="InterPro" id="IPR054476">
    <property type="entry name" value="Ltn1_N"/>
</dbReference>
<keyword evidence="10" id="KW-0677">Repeat</keyword>
<evidence type="ECO:0000256" key="5">
    <source>
        <dbReference type="ARBA" id="ARBA00012483"/>
    </source>
</evidence>
<dbReference type="InterPro" id="IPR001841">
    <property type="entry name" value="Znf_RING"/>
</dbReference>
<evidence type="ECO:0000256" key="10">
    <source>
        <dbReference type="ARBA" id="ARBA00022737"/>
    </source>
</evidence>
<evidence type="ECO:0000256" key="13">
    <source>
        <dbReference type="ARBA" id="ARBA00022833"/>
    </source>
</evidence>
<dbReference type="Gene3D" id="3.30.40.10">
    <property type="entry name" value="Zinc/RING finger domain, C3HC4 (zinc finger)"/>
    <property type="match status" value="1"/>
</dbReference>
<dbReference type="InterPro" id="IPR016024">
    <property type="entry name" value="ARM-type_fold"/>
</dbReference>
<keyword evidence="8 16" id="KW-0808">Transferase</keyword>
<evidence type="ECO:0000256" key="3">
    <source>
        <dbReference type="ARBA" id="ARBA00004906"/>
    </source>
</evidence>
<gene>
    <name evidence="18" type="ORF">LTR78_005681</name>
</gene>
<feature type="domain" description="RING-type" evidence="17">
    <location>
        <begin position="1567"/>
        <end position="1613"/>
    </location>
</feature>
<dbReference type="GO" id="GO:0005829">
    <property type="term" value="C:cytosol"/>
    <property type="evidence" value="ECO:0007669"/>
    <property type="project" value="UniProtKB-SubCell"/>
</dbReference>
<name>A0AAE0WMU6_9PEZI</name>
<dbReference type="GO" id="GO:0008270">
    <property type="term" value="F:zinc ion binding"/>
    <property type="evidence" value="ECO:0007669"/>
    <property type="project" value="UniProtKB-KW"/>
</dbReference>
<evidence type="ECO:0000313" key="19">
    <source>
        <dbReference type="Proteomes" id="UP001274830"/>
    </source>
</evidence>
<dbReference type="Pfam" id="PF23009">
    <property type="entry name" value="UBC_like"/>
    <property type="match status" value="1"/>
</dbReference>
<protein>
    <recommendedName>
        <fullName evidence="6 16">E3 ubiquitin-protein ligase listerin</fullName>
        <ecNumber evidence="5 16">2.3.2.27</ecNumber>
    </recommendedName>
    <alternativeName>
        <fullName evidence="16">RING-type E3 ubiquitin transferase listerin</fullName>
    </alternativeName>
</protein>
<comment type="subcellular location">
    <subcellularLocation>
        <location evidence="2">Cytoplasm</location>
        <location evidence="2">Cytosol</location>
    </subcellularLocation>
</comment>
<dbReference type="PANTHER" id="PTHR12389">
    <property type="entry name" value="ZINC FINGER PROTEIN 294"/>
    <property type="match status" value="1"/>
</dbReference>
<evidence type="ECO:0000256" key="6">
    <source>
        <dbReference type="ARBA" id="ARBA00017157"/>
    </source>
</evidence>
<dbReference type="SMART" id="SM01197">
    <property type="entry name" value="FANCL_C"/>
    <property type="match status" value="1"/>
</dbReference>
<comment type="similarity">
    <text evidence="4 16">Belongs to the LTN1 family.</text>
</comment>
<comment type="pathway">
    <text evidence="3 16">Protein modification; protein ubiquitination.</text>
</comment>
<keyword evidence="19" id="KW-1185">Reference proteome</keyword>
<dbReference type="InterPro" id="IPR039804">
    <property type="entry name" value="RING-CH-C4HC3_LTN1"/>
</dbReference>
<dbReference type="InterPro" id="IPR013083">
    <property type="entry name" value="Znf_RING/FYVE/PHD"/>
</dbReference>
<evidence type="ECO:0000256" key="9">
    <source>
        <dbReference type="ARBA" id="ARBA00022723"/>
    </source>
</evidence>
<evidence type="ECO:0000256" key="2">
    <source>
        <dbReference type="ARBA" id="ARBA00004514"/>
    </source>
</evidence>
<dbReference type="GO" id="GO:1990116">
    <property type="term" value="P:ribosome-associated ubiquitin-dependent protein catabolic process"/>
    <property type="evidence" value="ECO:0007669"/>
    <property type="project" value="UniProtKB-UniRule"/>
</dbReference>
<dbReference type="Proteomes" id="UP001274830">
    <property type="component" value="Unassembled WGS sequence"/>
</dbReference>
<dbReference type="Pfam" id="PF22958">
    <property type="entry name" value="Ltn1_1st"/>
    <property type="match status" value="1"/>
</dbReference>
<dbReference type="Pfam" id="PF13639">
    <property type="entry name" value="zf-RING_2"/>
    <property type="match status" value="1"/>
</dbReference>
<proteinExistence type="inferred from homology"/>
<dbReference type="GO" id="GO:0061630">
    <property type="term" value="F:ubiquitin protein ligase activity"/>
    <property type="evidence" value="ECO:0007669"/>
    <property type="project" value="UniProtKB-UniRule"/>
</dbReference>
<dbReference type="GO" id="GO:0072344">
    <property type="term" value="P:rescue of stalled ribosome"/>
    <property type="evidence" value="ECO:0007669"/>
    <property type="project" value="UniProtKB-UniRule"/>
</dbReference>
<dbReference type="EC" id="2.3.2.27" evidence="5 16"/>
<keyword evidence="13 16" id="KW-0862">Zinc</keyword>
<keyword evidence="9 16" id="KW-0479">Metal-binding</keyword>
<dbReference type="FunFam" id="3.30.40.10:FF:000038">
    <property type="entry name" value="E3 ubiquitin-protein ligase listerin"/>
    <property type="match status" value="1"/>
</dbReference>
<accession>A0AAE0WMU6</accession>
<dbReference type="GO" id="GO:1990112">
    <property type="term" value="C:RQC complex"/>
    <property type="evidence" value="ECO:0007669"/>
    <property type="project" value="UniProtKB-UniRule"/>
</dbReference>
<dbReference type="SMART" id="SM00744">
    <property type="entry name" value="RINGv"/>
    <property type="match status" value="1"/>
</dbReference>
<evidence type="ECO:0000256" key="8">
    <source>
        <dbReference type="ARBA" id="ARBA00022679"/>
    </source>
</evidence>
<dbReference type="SUPFAM" id="SSF57850">
    <property type="entry name" value="RING/U-box"/>
    <property type="match status" value="1"/>
</dbReference>
<dbReference type="CDD" id="cd16491">
    <property type="entry name" value="RING-CH-C4HC3_LTN1"/>
    <property type="match status" value="1"/>
</dbReference>
<comment type="function">
    <text evidence="14">E3 ubiquitin-protein ligase component of the ribosome quality control complex (RQC), a ribosome-associated complex that mediates ubiquitination and extraction of incompletely synthesized nascent chains for proteasomal degradation. Mediates ubiquitination of proteins derived from mRNAs lacking stop codons (non-stop proteins) and other translation arrest products induced by poly-lysine sequences and tandem rare codons. Ubiquitination leads to CDC48 recruitment for extraction and degradation of the incomplete translation product. May indirectly play a role in chromatin function and transcription.</text>
</comment>
<evidence type="ECO:0000259" key="17">
    <source>
        <dbReference type="PROSITE" id="PS50089"/>
    </source>
</evidence>
<evidence type="ECO:0000256" key="15">
    <source>
        <dbReference type="PROSITE-ProRule" id="PRU00175"/>
    </source>
</evidence>
<evidence type="ECO:0000256" key="4">
    <source>
        <dbReference type="ARBA" id="ARBA00007997"/>
    </source>
</evidence>
<dbReference type="PANTHER" id="PTHR12389:SF0">
    <property type="entry name" value="E3 UBIQUITIN-PROTEIN LIGASE LISTERIN"/>
    <property type="match status" value="1"/>
</dbReference>
<evidence type="ECO:0000256" key="11">
    <source>
        <dbReference type="ARBA" id="ARBA00022771"/>
    </source>
</evidence>
<organism evidence="18 19">
    <name type="scientific">Recurvomyces mirabilis</name>
    <dbReference type="NCBI Taxonomy" id="574656"/>
    <lineage>
        <taxon>Eukaryota</taxon>
        <taxon>Fungi</taxon>
        <taxon>Dikarya</taxon>
        <taxon>Ascomycota</taxon>
        <taxon>Pezizomycotina</taxon>
        <taxon>Dothideomycetes</taxon>
        <taxon>Dothideomycetidae</taxon>
        <taxon>Mycosphaerellales</taxon>
        <taxon>Teratosphaeriaceae</taxon>
        <taxon>Recurvomyces</taxon>
    </lineage>
</organism>
<dbReference type="GO" id="GO:0043023">
    <property type="term" value="F:ribosomal large subunit binding"/>
    <property type="evidence" value="ECO:0007669"/>
    <property type="project" value="TreeGrafter"/>
</dbReference>
<keyword evidence="11 15" id="KW-0863">Zinc-finger</keyword>
<keyword evidence="12 16" id="KW-0833">Ubl conjugation pathway</keyword>
<sequence>MASKKVFKSQANSGRASGGLGAFGNSAFGSSHSSALSYIQEPLDFSTISDVNVVVSLKNLSKKDSVTKARALEEIQTYVAKPDTDVEEGLVEAWVRLYPRLSIDNARRVRHLAHTVSGNIFAKCGKRAARHLPKVAGPWLAGRHDNDRAAGKAAQDALSLVFANPEKIMGLKKTFQGPILEYCRDAALHETAQTLSDERAVSVDDAAATYARVLAASLAVVTEMLNDLPREEGSKQESVYEELLGETKLWELACYTETGVRRSTHRLVQAALQKQPILVETNRKVISTIYIYKGLPSDQTGSSIDYLAALDALTVQMPAIWTDDYSGKKSAASRFKQFWKHGSRSGSGEFWAVTSNLLAKVPAEVWPAEYKEAQDLLLAARDGVTRKEERFNASTAWGAYFSLLTVLSRRLSHEDQAKVAAECAMPIIQEYLKPSQDTADWAIHGAKTAHMVAGVTKVPSILPLLEQALPELAEHITETARLSQPQQSKDFDKSQLHVASTGERWATMQRELFTKDLPETLLATLVASNIKLVQDCHQILVNRDGKPFGAAAVIEELVRTCGQRLLKDLDFRNAIKDILEADDCKWVLWPSSRQLIRCLHGLAQDSIFVEPFETALQVALTKAESLEDSSRLVRELLPRNAPDEAVELARNNEALQAFILQNVKPGLSATSGTMLLELYSIKALSTQTIQQAFSSLVAGLADTYDETELTSTLDFLASSNNSILKDVSALPGCEQLVSHLLRLEHHRNDEIAQKAASLSSRLSSSGTKIQGGAKFSVVLQNLDHVSEQSLPMDSLSELLDRVLGEDKHVQDLKTAMPDLTAWRTSLLAAVRPPKLSLSILSPLGAAVNFAQDVMSQTTAPVNVDSEGLCQALRTAIYITRLLSITDARTGLVELEEQWHVLAMLYLVVQLAEDNLSVVGTNALWHPNAGAVAEAIVLDFVSDAHRLLGSYWESMQPTDVSEESVKTGCAAMVAAMEQLGHDESHQSPLAYYVALSYSKITSNLYELHGHNADNTASSEAGLRAAKAKKDSLRTVAYLVANQLPLASSPSLTRFCNELVADLTTLDVTMPEKGLKAQEQLIMLNTILQTQEDAVDTIAKQRLIFLVKGLIDKLSHIESSTIKSEGYKALGYLLPAMSDMYGEHWSQVLERLEGTWDWLANEKIDDVLKEEHIVLEHTSLKLLGILRRLANSDDPNDDLVDALKNKESSVHSHLMSLLEHANGDSDEQHQALLVTHEQLARQLAQAPYKQLPEANELFPLLYTPSRAIQQGAFDLLHKQIPAVQEQISFDAALDNKSVHLPDELLSLILEAPTLDSLVDASFDRTMPLSLQGYLYSWRLLFDHFSGSSYRVKTDYIEQLKDGAYLSGLLSFTFDFLGHSRGKPIDASRFDIETYTADSEPNPERDVQWLLTHLYYLTMTHLPSLAKSYYLDIRSRQTSLAVESWTGKYISPLVINAALQDVAEWAETSVKEEPEYEKMHVRVGMRSKEINVSYEIDEQTMAIKVILPEAYPLAAAQVVGVSRVAVKEDKWQSWLRNCQGVITFSNGSITDGLSAWRKNVVGALKGQTECAICYSIIDSTKQLPTKKCPTCKNLFHGNCLYKWFKTSNASTCPLCRNAFSFA</sequence>
<dbReference type="InterPro" id="IPR054477">
    <property type="entry name" value="LTN1_E3_ligase_6th"/>
</dbReference>
<evidence type="ECO:0000256" key="14">
    <source>
        <dbReference type="ARBA" id="ARBA00055150"/>
    </source>
</evidence>
<comment type="function">
    <text evidence="16">E3 ubiquitin-protein ligase. Component of the ribosome quality control complex (RQC), a ribosome-associated complex that mediates ubiquitination and extraction of incompletely synthesized nascent chains for proteasomal degradation.</text>
</comment>
<dbReference type="InterPro" id="IPR011016">
    <property type="entry name" value="Znf_RING-CH"/>
</dbReference>
<dbReference type="Pfam" id="PF22999">
    <property type="entry name" value="LTN1_E3_ligase_6th"/>
    <property type="match status" value="1"/>
</dbReference>
<evidence type="ECO:0000256" key="16">
    <source>
        <dbReference type="RuleBase" id="RU367090"/>
    </source>
</evidence>
<dbReference type="EMBL" id="JAUTXT010000019">
    <property type="protein sequence ID" value="KAK3674595.1"/>
    <property type="molecule type" value="Genomic_DNA"/>
</dbReference>
<comment type="subunit">
    <text evidence="16">Component of the ribosome quality control complex (RQC).</text>
</comment>
<evidence type="ECO:0000256" key="12">
    <source>
        <dbReference type="ARBA" id="ARBA00022786"/>
    </source>
</evidence>
<evidence type="ECO:0000256" key="1">
    <source>
        <dbReference type="ARBA" id="ARBA00000900"/>
    </source>
</evidence>
<dbReference type="SUPFAM" id="SSF48371">
    <property type="entry name" value="ARM repeat"/>
    <property type="match status" value="1"/>
</dbReference>
<reference evidence="18" key="1">
    <citation type="submission" date="2023-07" db="EMBL/GenBank/DDBJ databases">
        <title>Black Yeasts Isolated from many extreme environments.</title>
        <authorList>
            <person name="Coleine C."/>
            <person name="Stajich J.E."/>
            <person name="Selbmann L."/>
        </authorList>
    </citation>
    <scope>NUCLEOTIDE SEQUENCE</scope>
    <source>
        <strain evidence="18">CCFEE 5485</strain>
    </source>
</reference>
<dbReference type="InterPro" id="IPR039795">
    <property type="entry name" value="LTN1/Rkr1"/>
</dbReference>
<comment type="catalytic activity">
    <reaction evidence="1 16">
        <text>S-ubiquitinyl-[E2 ubiquitin-conjugating enzyme]-L-cysteine + [acceptor protein]-L-lysine = [E2 ubiquitin-conjugating enzyme]-L-cysteine + N(6)-ubiquitinyl-[acceptor protein]-L-lysine.</text>
        <dbReference type="EC" id="2.3.2.27"/>
    </reaction>
</comment>